<evidence type="ECO:0000313" key="16">
    <source>
        <dbReference type="EMBL" id="AFD05615.1"/>
    </source>
</evidence>
<feature type="chain" id="PRO_5003614482" evidence="13">
    <location>
        <begin position="21"/>
        <end position="771"/>
    </location>
</feature>
<sequence>MKLKVYLIILFICFCAPAFAQKIIKGKVYDATTLEPLSGVSVYITGTTKGANTNAQGAFAFSADNDNSITVSLLGYETKLVTANDKSLSIALKQSTANMQEVIVTASREVQLRRDAPVAVSKIGAKVIEETQPTVINELINKVPGVVMTNLNNEQHSMSIRQPLTTNPYFLYMEDGIPIRPLGVFNHNALLEMNVTSINSVEVVKGPSSSLYGSEAIGGAINFITLKPSAIPSAKVSVQGDNYGYLRGQFSAGGYVNEKLGVIASGFIARQRDSWLTYSDYDKGSINLRTDYKLSNRSNLIFSATYDKYYSEMTGSVDSSGFYNKKYKSNNSFTYRDVMALRARVTHEFTINPSTALHTSVYYRNNSIGQLPSYAIKNSKNASISYGQINENSFRSLGVISQGSKRFKFLTSKLITGVSVDYSPNDYIANFVEIQRDPSTGNYPGFTNRPDSLLTDYNARISNVGTYLQYEFSPLNHLIIVVGGRYDYINYNFNNHLPSTAYTGAADSKNSFNKFTPKFGATYNFTSGVGGYVNFSQGFVPPSVNQLYSGVKVPTLQPAVFNNYEVGGWITLLNDKLYADVSLYRMCGKNEIVNYRFPDNSTEYQNSGETLHQGVEYSINYTPVHQWTLRFGGTNAIHKYEEYKINSKEDFSGKYMPQAPKFVANAEVTYRPEFVKGFRIAAEWQRISTYFLDNANTQQYSDETLFGFKGVSALNLRAGYNFKGIEIFCNAFNITNELYAHTASLGAYGKNYTPAAPRNFVMGLSYQFSRK</sequence>
<name>H8KT44_SOLCM</name>
<dbReference type="InterPro" id="IPR039426">
    <property type="entry name" value="TonB-dep_rcpt-like"/>
</dbReference>
<evidence type="ECO:0000256" key="13">
    <source>
        <dbReference type="SAM" id="SignalP"/>
    </source>
</evidence>
<dbReference type="Gene3D" id="2.60.40.1120">
    <property type="entry name" value="Carboxypeptidase-like, regulatory domain"/>
    <property type="match status" value="1"/>
</dbReference>
<keyword evidence="7" id="KW-0406">Ion transport</keyword>
<keyword evidence="8 12" id="KW-0798">TonB box</keyword>
<dbReference type="InterPro" id="IPR000531">
    <property type="entry name" value="Beta-barrel_TonB"/>
</dbReference>
<evidence type="ECO:0000259" key="14">
    <source>
        <dbReference type="Pfam" id="PF00593"/>
    </source>
</evidence>
<dbReference type="CDD" id="cd01347">
    <property type="entry name" value="ligand_gated_channel"/>
    <property type="match status" value="1"/>
</dbReference>
<protein>
    <submittedName>
        <fullName evidence="16">Outer membrane receptor protein</fullName>
    </submittedName>
</protein>
<dbReference type="KEGG" id="scn:Solca_0483"/>
<dbReference type="GO" id="GO:0009279">
    <property type="term" value="C:cell outer membrane"/>
    <property type="evidence" value="ECO:0007669"/>
    <property type="project" value="UniProtKB-SubCell"/>
</dbReference>
<dbReference type="EMBL" id="CP003349">
    <property type="protein sequence ID" value="AFD05615.1"/>
    <property type="molecule type" value="Genomic_DNA"/>
</dbReference>
<dbReference type="InterPro" id="IPR012910">
    <property type="entry name" value="Plug_dom"/>
</dbReference>
<evidence type="ECO:0000256" key="1">
    <source>
        <dbReference type="ARBA" id="ARBA00004571"/>
    </source>
</evidence>
<reference evidence="16" key="1">
    <citation type="submission" date="2012-02" db="EMBL/GenBank/DDBJ databases">
        <title>The complete genome of Solitalea canadensis DSM 3403.</title>
        <authorList>
            <consortium name="US DOE Joint Genome Institute (JGI-PGF)"/>
            <person name="Lucas S."/>
            <person name="Copeland A."/>
            <person name="Lapidus A."/>
            <person name="Glavina del Rio T."/>
            <person name="Dalin E."/>
            <person name="Tice H."/>
            <person name="Bruce D."/>
            <person name="Goodwin L."/>
            <person name="Pitluck S."/>
            <person name="Peters L."/>
            <person name="Ovchinnikova G."/>
            <person name="Lu M."/>
            <person name="Kyrpides N."/>
            <person name="Mavromatis K."/>
            <person name="Ivanova N."/>
            <person name="Brettin T."/>
            <person name="Detter J.C."/>
            <person name="Han C."/>
            <person name="Larimer F."/>
            <person name="Land M."/>
            <person name="Hauser L."/>
            <person name="Markowitz V."/>
            <person name="Cheng J.-F."/>
            <person name="Hugenholtz P."/>
            <person name="Woyke T."/>
            <person name="Wu D."/>
            <person name="Spring S."/>
            <person name="Schroeder M."/>
            <person name="Kopitz M."/>
            <person name="Brambilla E."/>
            <person name="Klenk H.-P."/>
            <person name="Eisen J.A."/>
        </authorList>
    </citation>
    <scope>NUCLEOTIDE SEQUENCE</scope>
    <source>
        <strain evidence="16">DSM 3403</strain>
    </source>
</reference>
<evidence type="ECO:0000256" key="2">
    <source>
        <dbReference type="ARBA" id="ARBA00022448"/>
    </source>
</evidence>
<keyword evidence="10 11" id="KW-0998">Cell outer membrane</keyword>
<evidence type="ECO:0000256" key="7">
    <source>
        <dbReference type="ARBA" id="ARBA00023065"/>
    </source>
</evidence>
<organism evidence="16 17">
    <name type="scientific">Solitalea canadensis (strain ATCC 29591 / DSM 3403 / JCM 21819 / LMG 8368 / NBRC 15130 / NCIMB 12057 / USAM 9D)</name>
    <name type="common">Flexibacter canadensis</name>
    <dbReference type="NCBI Taxonomy" id="929556"/>
    <lineage>
        <taxon>Bacteria</taxon>
        <taxon>Pseudomonadati</taxon>
        <taxon>Bacteroidota</taxon>
        <taxon>Sphingobacteriia</taxon>
        <taxon>Sphingobacteriales</taxon>
        <taxon>Sphingobacteriaceae</taxon>
        <taxon>Solitalea</taxon>
    </lineage>
</organism>
<evidence type="ECO:0000313" key="17">
    <source>
        <dbReference type="Proteomes" id="UP000007590"/>
    </source>
</evidence>
<evidence type="ECO:0000256" key="5">
    <source>
        <dbReference type="ARBA" id="ARBA00022692"/>
    </source>
</evidence>
<gene>
    <name evidence="16" type="ordered locus">Solca_0483</name>
</gene>
<feature type="domain" description="TonB-dependent receptor plug" evidence="15">
    <location>
        <begin position="114"/>
        <end position="220"/>
    </location>
</feature>
<dbReference type="SUPFAM" id="SSF56935">
    <property type="entry name" value="Porins"/>
    <property type="match status" value="1"/>
</dbReference>
<evidence type="ECO:0000256" key="11">
    <source>
        <dbReference type="PROSITE-ProRule" id="PRU01360"/>
    </source>
</evidence>
<dbReference type="HOGENOM" id="CLU_008287_18_3_10"/>
<evidence type="ECO:0000256" key="9">
    <source>
        <dbReference type="ARBA" id="ARBA00023136"/>
    </source>
</evidence>
<dbReference type="OrthoDB" id="9782587at2"/>
<dbReference type="Pfam" id="PF00593">
    <property type="entry name" value="TonB_dep_Rec_b-barrel"/>
    <property type="match status" value="1"/>
</dbReference>
<dbReference type="RefSeq" id="WP_014678843.1">
    <property type="nucleotide sequence ID" value="NC_017770.1"/>
</dbReference>
<dbReference type="Gene3D" id="2.170.130.10">
    <property type="entry name" value="TonB-dependent receptor, plug domain"/>
    <property type="match status" value="1"/>
</dbReference>
<evidence type="ECO:0000256" key="12">
    <source>
        <dbReference type="RuleBase" id="RU003357"/>
    </source>
</evidence>
<comment type="similarity">
    <text evidence="11 12">Belongs to the TonB-dependent receptor family.</text>
</comment>
<keyword evidence="5 11" id="KW-0812">Transmembrane</keyword>
<dbReference type="InterPro" id="IPR008969">
    <property type="entry name" value="CarboxyPept-like_regulatory"/>
</dbReference>
<evidence type="ECO:0000256" key="3">
    <source>
        <dbReference type="ARBA" id="ARBA00022452"/>
    </source>
</evidence>
<feature type="signal peptide" evidence="13">
    <location>
        <begin position="1"/>
        <end position="20"/>
    </location>
</feature>
<dbReference type="AlphaFoldDB" id="H8KT44"/>
<comment type="subcellular location">
    <subcellularLocation>
        <location evidence="1 11">Cell outer membrane</location>
        <topology evidence="1 11">Multi-pass membrane protein</topology>
    </subcellularLocation>
</comment>
<proteinExistence type="inferred from homology"/>
<dbReference type="Proteomes" id="UP000007590">
    <property type="component" value="Chromosome"/>
</dbReference>
<evidence type="ECO:0000256" key="10">
    <source>
        <dbReference type="ARBA" id="ARBA00023237"/>
    </source>
</evidence>
<keyword evidence="6" id="KW-0408">Iron</keyword>
<keyword evidence="3 11" id="KW-1134">Transmembrane beta strand</keyword>
<dbReference type="InterPro" id="IPR037066">
    <property type="entry name" value="Plug_dom_sf"/>
</dbReference>
<dbReference type="PANTHER" id="PTHR32552:SF81">
    <property type="entry name" value="TONB-DEPENDENT OUTER MEMBRANE RECEPTOR"/>
    <property type="match status" value="1"/>
</dbReference>
<evidence type="ECO:0000256" key="8">
    <source>
        <dbReference type="ARBA" id="ARBA00023077"/>
    </source>
</evidence>
<dbReference type="STRING" id="929556.Solca_0483"/>
<dbReference type="PANTHER" id="PTHR32552">
    <property type="entry name" value="FERRICHROME IRON RECEPTOR-RELATED"/>
    <property type="match status" value="1"/>
</dbReference>
<keyword evidence="16" id="KW-0675">Receptor</keyword>
<dbReference type="GO" id="GO:0006826">
    <property type="term" value="P:iron ion transport"/>
    <property type="evidence" value="ECO:0007669"/>
    <property type="project" value="UniProtKB-KW"/>
</dbReference>
<keyword evidence="4" id="KW-0410">Iron transport</keyword>
<feature type="domain" description="TonB-dependent receptor-like beta-barrel" evidence="14">
    <location>
        <begin position="293"/>
        <end position="734"/>
    </location>
</feature>
<dbReference type="Pfam" id="PF13715">
    <property type="entry name" value="CarbopepD_reg_2"/>
    <property type="match status" value="1"/>
</dbReference>
<dbReference type="eggNOG" id="COG4773">
    <property type="taxonomic scope" value="Bacteria"/>
</dbReference>
<dbReference type="Gene3D" id="2.40.170.20">
    <property type="entry name" value="TonB-dependent receptor, beta-barrel domain"/>
    <property type="match status" value="1"/>
</dbReference>
<dbReference type="SUPFAM" id="SSF49464">
    <property type="entry name" value="Carboxypeptidase regulatory domain-like"/>
    <property type="match status" value="1"/>
</dbReference>
<dbReference type="PROSITE" id="PS52016">
    <property type="entry name" value="TONB_DEPENDENT_REC_3"/>
    <property type="match status" value="1"/>
</dbReference>
<keyword evidence="2 11" id="KW-0813">Transport</keyword>
<evidence type="ECO:0000256" key="6">
    <source>
        <dbReference type="ARBA" id="ARBA00023004"/>
    </source>
</evidence>
<dbReference type="Pfam" id="PF07715">
    <property type="entry name" value="Plug"/>
    <property type="match status" value="1"/>
</dbReference>
<accession>H8KT44</accession>
<dbReference type="InterPro" id="IPR036942">
    <property type="entry name" value="Beta-barrel_TonB_sf"/>
</dbReference>
<keyword evidence="17" id="KW-1185">Reference proteome</keyword>
<evidence type="ECO:0000256" key="4">
    <source>
        <dbReference type="ARBA" id="ARBA00022496"/>
    </source>
</evidence>
<keyword evidence="13" id="KW-0732">Signal</keyword>
<evidence type="ECO:0000259" key="15">
    <source>
        <dbReference type="Pfam" id="PF07715"/>
    </source>
</evidence>
<keyword evidence="9 11" id="KW-0472">Membrane</keyword>